<dbReference type="InterPro" id="IPR036615">
    <property type="entry name" value="Mur_ligase_C_dom_sf"/>
</dbReference>
<evidence type="ECO:0000313" key="16">
    <source>
        <dbReference type="Proteomes" id="UP000650524"/>
    </source>
</evidence>
<evidence type="ECO:0000256" key="9">
    <source>
        <dbReference type="ARBA" id="ARBA00023306"/>
    </source>
</evidence>
<accession>A0A8J6N1Y9</accession>
<dbReference type="GO" id="GO:0008360">
    <property type="term" value="P:regulation of cell shape"/>
    <property type="evidence" value="ECO:0007669"/>
    <property type="project" value="UniProtKB-KW"/>
</dbReference>
<dbReference type="Gene3D" id="3.40.1390.10">
    <property type="entry name" value="MurE/MurF, N-terminal domain"/>
    <property type="match status" value="1"/>
</dbReference>
<evidence type="ECO:0000256" key="8">
    <source>
        <dbReference type="ARBA" id="ARBA00022984"/>
    </source>
</evidence>
<organism evidence="15 16">
    <name type="scientific">Candidatus Desulfacyla euxinica</name>
    <dbReference type="NCBI Taxonomy" id="2841693"/>
    <lineage>
        <taxon>Bacteria</taxon>
        <taxon>Deltaproteobacteria</taxon>
        <taxon>Candidatus Desulfacyla</taxon>
    </lineage>
</organism>
<dbReference type="Gene3D" id="3.90.190.20">
    <property type="entry name" value="Mur ligase, C-terminal domain"/>
    <property type="match status" value="1"/>
</dbReference>
<evidence type="ECO:0000259" key="13">
    <source>
        <dbReference type="Pfam" id="PF02875"/>
    </source>
</evidence>
<dbReference type="UniPathway" id="UPA00219"/>
<comment type="subcellular location">
    <subcellularLocation>
        <location evidence="11">Cytoplasm</location>
    </subcellularLocation>
</comment>
<dbReference type="EC" id="6.3.2.13" evidence="15"/>
<feature type="non-terminal residue" evidence="15">
    <location>
        <position position="470"/>
    </location>
</feature>
<dbReference type="InterPro" id="IPR000713">
    <property type="entry name" value="Mur_ligase_N"/>
</dbReference>
<evidence type="ECO:0000256" key="11">
    <source>
        <dbReference type="RuleBase" id="RU004135"/>
    </source>
</evidence>
<dbReference type="HAMAP" id="MF_00208">
    <property type="entry name" value="MurE"/>
    <property type="match status" value="1"/>
</dbReference>
<comment type="caution">
    <text evidence="15">The sequence shown here is derived from an EMBL/GenBank/DDBJ whole genome shotgun (WGS) entry which is preliminary data.</text>
</comment>
<protein>
    <submittedName>
        <fullName evidence="15">UDP-N-acetylmuramoyl-L-alanyl-D-glutamate--2, 6-diaminopimelate ligase</fullName>
        <ecNumber evidence="15">6.3.2.13</ecNumber>
    </submittedName>
</protein>
<dbReference type="InterPro" id="IPR004101">
    <property type="entry name" value="Mur_ligase_C"/>
</dbReference>
<dbReference type="Proteomes" id="UP000650524">
    <property type="component" value="Unassembled WGS sequence"/>
</dbReference>
<evidence type="ECO:0000256" key="6">
    <source>
        <dbReference type="ARBA" id="ARBA00022840"/>
    </source>
</evidence>
<evidence type="ECO:0000259" key="12">
    <source>
        <dbReference type="Pfam" id="PF01225"/>
    </source>
</evidence>
<evidence type="ECO:0000256" key="4">
    <source>
        <dbReference type="ARBA" id="ARBA00022618"/>
    </source>
</evidence>
<dbReference type="GO" id="GO:0005737">
    <property type="term" value="C:cytoplasm"/>
    <property type="evidence" value="ECO:0007669"/>
    <property type="project" value="UniProtKB-SubCell"/>
</dbReference>
<feature type="domain" description="Mur ligase central" evidence="14">
    <location>
        <begin position="112"/>
        <end position="315"/>
    </location>
</feature>
<dbReference type="GO" id="GO:0009252">
    <property type="term" value="P:peptidoglycan biosynthetic process"/>
    <property type="evidence" value="ECO:0007669"/>
    <property type="project" value="UniProtKB-UniPathway"/>
</dbReference>
<reference evidence="15 16" key="1">
    <citation type="submission" date="2020-08" db="EMBL/GenBank/DDBJ databases">
        <title>Bridging the membrane lipid divide: bacteria of the FCB group superphylum have the potential to synthesize archaeal ether lipids.</title>
        <authorList>
            <person name="Villanueva L."/>
            <person name="Von Meijenfeldt F.A.B."/>
            <person name="Westbye A.B."/>
            <person name="Yadav S."/>
            <person name="Hopmans E.C."/>
            <person name="Dutilh B.E."/>
            <person name="Sinninghe Damste J.S."/>
        </authorList>
    </citation>
    <scope>NUCLEOTIDE SEQUENCE [LARGE SCALE GENOMIC DNA]</scope>
    <source>
        <strain evidence="15">NIOZ-UU27</strain>
    </source>
</reference>
<comment type="pathway">
    <text evidence="11">Cell wall biogenesis; peptidoglycan biosynthesis.</text>
</comment>
<dbReference type="InterPro" id="IPR018109">
    <property type="entry name" value="Folylpolyglutamate_synth_CS"/>
</dbReference>
<keyword evidence="8 11" id="KW-0573">Peptidoglycan synthesis</keyword>
<evidence type="ECO:0000256" key="10">
    <source>
        <dbReference type="ARBA" id="ARBA00023316"/>
    </source>
</evidence>
<keyword evidence="4 11" id="KW-0132">Cell division</keyword>
<evidence type="ECO:0000256" key="3">
    <source>
        <dbReference type="ARBA" id="ARBA00022598"/>
    </source>
</evidence>
<sequence>MQLEQLMEVIEIVDFQGDHDLEIANIYYDSRAIKPGAMFVALKGHTQDGHHFIEDAISKGASVVVSELPPGPGGFRNKNGAMIQVRDSREALSRLAVRFFDSPFKKMNLIGITGTNGKTTTAYLLESILVVAGRKPGVLGTINYRFPGHVREAPVTTPECLDLMRILREMADNAVSDVVMEVSSHSLDQGRVRGCPFCVAILTNISRDHLDYHRSMEAYFEAKTLLFKSLTSDGLRRRVRAVINADDPRGRELIKLTEARVIAYGMGKECDVRAEEVKVSRAGLTARLITPEGEMEIGSALIGEFDIYNIMAAAAGALALGIDLKSICFGLRQPKGVPGRLEQVRNKRGLALVVDYAHTPDALLKALGAVRLLTEGRLLTVFGCGGDRDKGKRKAMGRVAGLESDMVFITSDNPRTEDPGTIASQIEEGVIESGLKDYILDLDRENAIQRAVKMAHNGDLVLIAGKGHET</sequence>
<keyword evidence="3 15" id="KW-0436">Ligase</keyword>
<dbReference type="Pfam" id="PF01225">
    <property type="entry name" value="Mur_ligase"/>
    <property type="match status" value="1"/>
</dbReference>
<name>A0A8J6N1Y9_9DELT</name>
<dbReference type="Pfam" id="PF08245">
    <property type="entry name" value="Mur_ligase_M"/>
    <property type="match status" value="1"/>
</dbReference>
<dbReference type="Gene3D" id="3.40.1190.10">
    <property type="entry name" value="Mur-like, catalytic domain"/>
    <property type="match status" value="1"/>
</dbReference>
<dbReference type="EMBL" id="JACNJD010000278">
    <property type="protein sequence ID" value="MBC8178398.1"/>
    <property type="molecule type" value="Genomic_DNA"/>
</dbReference>
<dbReference type="GO" id="GO:0008765">
    <property type="term" value="F:UDP-N-acetylmuramoylalanyl-D-glutamate-2,6-diaminopimelate ligase activity"/>
    <property type="evidence" value="ECO:0007669"/>
    <property type="project" value="UniProtKB-EC"/>
</dbReference>
<dbReference type="NCBIfam" id="NF001124">
    <property type="entry name" value="PRK00139.1-2"/>
    <property type="match status" value="1"/>
</dbReference>
<keyword evidence="10 11" id="KW-0961">Cell wall biogenesis/degradation</keyword>
<gene>
    <name evidence="15" type="ORF">H8E19_13410</name>
</gene>
<evidence type="ECO:0000313" key="15">
    <source>
        <dbReference type="EMBL" id="MBC8178398.1"/>
    </source>
</evidence>
<keyword evidence="5" id="KW-0547">Nucleotide-binding</keyword>
<dbReference type="GO" id="GO:0004326">
    <property type="term" value="F:tetrahydrofolylpolyglutamate synthase activity"/>
    <property type="evidence" value="ECO:0007669"/>
    <property type="project" value="InterPro"/>
</dbReference>
<dbReference type="GO" id="GO:0005524">
    <property type="term" value="F:ATP binding"/>
    <property type="evidence" value="ECO:0007669"/>
    <property type="project" value="UniProtKB-KW"/>
</dbReference>
<dbReference type="SUPFAM" id="SSF53244">
    <property type="entry name" value="MurD-like peptide ligases, peptide-binding domain"/>
    <property type="match status" value="1"/>
</dbReference>
<evidence type="ECO:0000256" key="2">
    <source>
        <dbReference type="ARBA" id="ARBA00022490"/>
    </source>
</evidence>
<dbReference type="GO" id="GO:0051301">
    <property type="term" value="P:cell division"/>
    <property type="evidence" value="ECO:0007669"/>
    <property type="project" value="UniProtKB-KW"/>
</dbReference>
<dbReference type="GO" id="GO:0071555">
    <property type="term" value="P:cell wall organization"/>
    <property type="evidence" value="ECO:0007669"/>
    <property type="project" value="UniProtKB-KW"/>
</dbReference>
<feature type="domain" description="Mur ligase C-terminal" evidence="13">
    <location>
        <begin position="339"/>
        <end position="467"/>
    </location>
</feature>
<feature type="domain" description="Mur ligase N-terminal catalytic" evidence="12">
    <location>
        <begin position="22"/>
        <end position="99"/>
    </location>
</feature>
<dbReference type="AlphaFoldDB" id="A0A8J6N1Y9"/>
<dbReference type="Pfam" id="PF02875">
    <property type="entry name" value="Mur_ligase_C"/>
    <property type="match status" value="1"/>
</dbReference>
<dbReference type="PROSITE" id="PS01011">
    <property type="entry name" value="FOLYLPOLYGLU_SYNT_1"/>
    <property type="match status" value="1"/>
</dbReference>
<proteinExistence type="inferred from homology"/>
<dbReference type="SUPFAM" id="SSF63418">
    <property type="entry name" value="MurE/MurF N-terminal domain"/>
    <property type="match status" value="1"/>
</dbReference>
<evidence type="ECO:0000256" key="1">
    <source>
        <dbReference type="ARBA" id="ARBA00005898"/>
    </source>
</evidence>
<keyword evidence="9 11" id="KW-0131">Cell cycle</keyword>
<evidence type="ECO:0000259" key="14">
    <source>
        <dbReference type="Pfam" id="PF08245"/>
    </source>
</evidence>
<dbReference type="NCBIfam" id="NF001126">
    <property type="entry name" value="PRK00139.1-4"/>
    <property type="match status" value="1"/>
</dbReference>
<dbReference type="SUPFAM" id="SSF53623">
    <property type="entry name" value="MurD-like peptide ligases, catalytic domain"/>
    <property type="match status" value="1"/>
</dbReference>
<evidence type="ECO:0000256" key="7">
    <source>
        <dbReference type="ARBA" id="ARBA00022960"/>
    </source>
</evidence>
<dbReference type="InterPro" id="IPR005761">
    <property type="entry name" value="UDP-N-AcMur-Glu-dNH2Pim_ligase"/>
</dbReference>
<dbReference type="InterPro" id="IPR035911">
    <property type="entry name" value="MurE/MurF_N"/>
</dbReference>
<keyword evidence="7 11" id="KW-0133">Cell shape</keyword>
<evidence type="ECO:0000256" key="5">
    <source>
        <dbReference type="ARBA" id="ARBA00022741"/>
    </source>
</evidence>
<dbReference type="InterPro" id="IPR036565">
    <property type="entry name" value="Mur-like_cat_sf"/>
</dbReference>
<dbReference type="PANTHER" id="PTHR23135:SF4">
    <property type="entry name" value="UDP-N-ACETYLMURAMOYL-L-ALANYL-D-GLUTAMATE--2,6-DIAMINOPIMELATE LIGASE MURE HOMOLOG, CHLOROPLASTIC"/>
    <property type="match status" value="1"/>
</dbReference>
<dbReference type="PANTHER" id="PTHR23135">
    <property type="entry name" value="MUR LIGASE FAMILY MEMBER"/>
    <property type="match status" value="1"/>
</dbReference>
<keyword evidence="6" id="KW-0067">ATP-binding</keyword>
<keyword evidence="2" id="KW-0963">Cytoplasm</keyword>
<comment type="similarity">
    <text evidence="1">Belongs to the MurCDEF family. MurE subfamily.</text>
</comment>
<dbReference type="InterPro" id="IPR013221">
    <property type="entry name" value="Mur_ligase_cen"/>
</dbReference>
<dbReference type="NCBIfam" id="TIGR01085">
    <property type="entry name" value="murE"/>
    <property type="match status" value="1"/>
</dbReference>